<sequence>MLQRAMAQWVFVVRLLFLRGWNRVVVFEKMSKYASLQRAKLHLDFIHANSTTHSFLFGALAELLDNARDAGALRLDVFSDEVPGIIYFGTSKKRLSTLKFIGQYGNGLKSGSMRIGKDFILFTKKEETMTCLFFSQTFCEKEGLTEVIVPIPSWSTRTRESVTEDPQKFFTELSIIYKYSPFKTEAKLMEQFDMIYGRCGTLLIIYNMKLLLSGEPELDVKTDKEDILMAEALEELPERRSFRAYTAVLYFDPRMRIFIQAKRVQTKHLCYSLYKPRKYQYATSSFKGKFKTEANEAEEAAKMAELKFKELQVKVHQPNRISLSSEKDGLQKAGDDAETKHENLRQKQRLGAGVIGIVNVPLEIMEPSHNKQEFLNVQEYNRLLKVMGQYLVQYCKDTGISNRNLTVFWDEFKYQHSKDMDRSVESLLCRRRQAMAIPFILQCDLCLKWRVLPSPSNYQEEFPDMWICANNPNNLENSCNQPEHLPSIPLGTMSRRPPSKDEKEKQLQESVQRYQNRLAEAPPQKPQFIAMNRISEFKSSCLSTAPKEKSKLGRVGSAVVDLIQGSPPSSVQCLSSQRGQKRSLEDPDSDVVFVSKTRILKRTVKEKVQPQQRSCVPALSGNVKVVSSWEMKKRQSENLMQRCKASTDVQTGSSDPAVILVWSKTNAKDSLKQEGAEVPLAKTEKQELCDDTLVMKRKPSAPHWEREILLYFVPEFQLSSEFKCTSVEELITNPKLEQCPESTNEKLKTCINKIQNIYMVRYEKKLKRKMQSIIYESNRRGILNEVFLEQSELKRKRTEGKLNDLRAKLALLLQKLQLGGPAGGLEQIDAYLEALLKEDHLTSLNARALESGQEKDTEP</sequence>
<feature type="signal peptide" evidence="10">
    <location>
        <begin position="1"/>
        <end position="27"/>
    </location>
</feature>
<dbReference type="PROSITE" id="PS51050">
    <property type="entry name" value="ZF_CW"/>
    <property type="match status" value="1"/>
</dbReference>
<dbReference type="PANTHER" id="PTHR23337:SF6">
    <property type="entry name" value="MORC FAMILY CW-TYPE ZINC FINGER PROTEIN 1"/>
    <property type="match status" value="1"/>
</dbReference>
<keyword evidence="10" id="KW-0732">Signal</keyword>
<dbReference type="SUPFAM" id="SSF55874">
    <property type="entry name" value="ATPase domain of HSP90 chaperone/DNA topoisomerase II/histidine kinase"/>
    <property type="match status" value="1"/>
</dbReference>
<feature type="region of interest" description="Disordered" evidence="9">
    <location>
        <begin position="323"/>
        <end position="342"/>
    </location>
</feature>
<feature type="compositionally biased region" description="Basic and acidic residues" evidence="9">
    <location>
        <begin position="325"/>
        <end position="342"/>
    </location>
</feature>
<dbReference type="InterPro" id="IPR011124">
    <property type="entry name" value="Znf_CW"/>
</dbReference>
<accession>A0A8J6H041</accession>
<feature type="compositionally biased region" description="Basic and acidic residues" evidence="9">
    <location>
        <begin position="498"/>
        <end position="507"/>
    </location>
</feature>
<dbReference type="Proteomes" id="UP000710432">
    <property type="component" value="Unassembled WGS sequence"/>
</dbReference>
<evidence type="ECO:0000313" key="12">
    <source>
        <dbReference type="EMBL" id="KAH0519108.1"/>
    </source>
</evidence>
<evidence type="ECO:0000259" key="11">
    <source>
        <dbReference type="PROSITE" id="PS51050"/>
    </source>
</evidence>
<keyword evidence="2" id="KW-0479">Metal-binding</keyword>
<dbReference type="FunFam" id="3.30.40.100:FF:000004">
    <property type="entry name" value="MORC family CW-type zinc finger 1"/>
    <property type="match status" value="1"/>
</dbReference>
<evidence type="ECO:0000256" key="4">
    <source>
        <dbReference type="ARBA" id="ARBA00022833"/>
    </source>
</evidence>
<dbReference type="AlphaFoldDB" id="A0A8J6H041"/>
<dbReference type="GO" id="GO:0008270">
    <property type="term" value="F:zinc ion binding"/>
    <property type="evidence" value="ECO:0007669"/>
    <property type="project" value="UniProtKB-KW"/>
</dbReference>
<evidence type="ECO:0000313" key="13">
    <source>
        <dbReference type="Proteomes" id="UP000710432"/>
    </source>
</evidence>
<evidence type="ECO:0000256" key="6">
    <source>
        <dbReference type="ARBA" id="ARBA00023242"/>
    </source>
</evidence>
<feature type="domain" description="CW-type" evidence="11">
    <location>
        <begin position="434"/>
        <end position="487"/>
    </location>
</feature>
<feature type="region of interest" description="Disordered" evidence="9">
    <location>
        <begin position="478"/>
        <end position="509"/>
    </location>
</feature>
<dbReference type="InterPro" id="IPR036890">
    <property type="entry name" value="HATPase_C_sf"/>
</dbReference>
<dbReference type="EMBL" id="JAATJU010007988">
    <property type="protein sequence ID" value="KAH0519108.1"/>
    <property type="molecule type" value="Genomic_DNA"/>
</dbReference>
<comment type="caution">
    <text evidence="12">The sequence shown here is derived from an EMBL/GenBank/DDBJ whole genome shotgun (WGS) entry which is preliminary data.</text>
</comment>
<evidence type="ECO:0000256" key="7">
    <source>
        <dbReference type="PROSITE-ProRule" id="PRU00454"/>
    </source>
</evidence>
<proteinExistence type="predicted"/>
<keyword evidence="4" id="KW-0862">Zinc</keyword>
<protein>
    <submittedName>
        <fullName evidence="12">MORC family CW-type zinc finger protein 1</fullName>
    </submittedName>
</protein>
<keyword evidence="5 8" id="KW-0175">Coiled coil</keyword>
<dbReference type="GO" id="GO:0005634">
    <property type="term" value="C:nucleus"/>
    <property type="evidence" value="ECO:0007669"/>
    <property type="project" value="UniProtKB-SubCell"/>
</dbReference>
<feature type="coiled-coil region" evidence="8">
    <location>
        <begin position="788"/>
        <end position="815"/>
    </location>
</feature>
<evidence type="ECO:0000256" key="1">
    <source>
        <dbReference type="ARBA" id="ARBA00004123"/>
    </source>
</evidence>
<keyword evidence="3 7" id="KW-0863">Zinc-finger</keyword>
<dbReference type="Gene3D" id="3.30.40.100">
    <property type="match status" value="1"/>
</dbReference>
<dbReference type="Pfam" id="PF13589">
    <property type="entry name" value="HATPase_c_3"/>
    <property type="match status" value="1"/>
</dbReference>
<comment type="subcellular location">
    <subcellularLocation>
        <location evidence="1">Nucleus</location>
    </subcellularLocation>
</comment>
<evidence type="ECO:0000256" key="10">
    <source>
        <dbReference type="SAM" id="SignalP"/>
    </source>
</evidence>
<gene>
    <name evidence="12" type="ORF">LTLLF_113305</name>
</gene>
<evidence type="ECO:0000256" key="8">
    <source>
        <dbReference type="SAM" id="Coils"/>
    </source>
</evidence>
<dbReference type="PANTHER" id="PTHR23337">
    <property type="entry name" value="ZINC FINGER CW-TYPE COILED-COIL DOMAIN PROTEIN 1"/>
    <property type="match status" value="1"/>
</dbReference>
<feature type="chain" id="PRO_5035315064" evidence="10">
    <location>
        <begin position="28"/>
        <end position="859"/>
    </location>
</feature>
<dbReference type="Pfam" id="PF07496">
    <property type="entry name" value="zf-CW"/>
    <property type="match status" value="1"/>
</dbReference>
<evidence type="ECO:0000256" key="3">
    <source>
        <dbReference type="ARBA" id="ARBA00022771"/>
    </source>
</evidence>
<name>A0A8J6H041_MICOH</name>
<evidence type="ECO:0000256" key="9">
    <source>
        <dbReference type="SAM" id="MobiDB-lite"/>
    </source>
</evidence>
<evidence type="ECO:0000256" key="5">
    <source>
        <dbReference type="ARBA" id="ARBA00023054"/>
    </source>
</evidence>
<reference evidence="12" key="1">
    <citation type="submission" date="2020-03" db="EMBL/GenBank/DDBJ databases">
        <title>Studies in the Genomics of Life Span.</title>
        <authorList>
            <person name="Glass D."/>
        </authorList>
    </citation>
    <scope>NUCLEOTIDE SEQUENCE</scope>
    <source>
        <strain evidence="12">LTLLF</strain>
        <tissue evidence="12">Muscle</tissue>
    </source>
</reference>
<keyword evidence="6" id="KW-0539">Nucleus</keyword>
<organism evidence="12 13">
    <name type="scientific">Microtus ochrogaster</name>
    <name type="common">Prairie vole</name>
    <dbReference type="NCBI Taxonomy" id="79684"/>
    <lineage>
        <taxon>Eukaryota</taxon>
        <taxon>Metazoa</taxon>
        <taxon>Chordata</taxon>
        <taxon>Craniata</taxon>
        <taxon>Vertebrata</taxon>
        <taxon>Euteleostomi</taxon>
        <taxon>Mammalia</taxon>
        <taxon>Eutheria</taxon>
        <taxon>Euarchontoglires</taxon>
        <taxon>Glires</taxon>
        <taxon>Rodentia</taxon>
        <taxon>Myomorpha</taxon>
        <taxon>Muroidea</taxon>
        <taxon>Cricetidae</taxon>
        <taxon>Arvicolinae</taxon>
        <taxon>Microtus</taxon>
    </lineage>
</organism>
<evidence type="ECO:0000256" key="2">
    <source>
        <dbReference type="ARBA" id="ARBA00022723"/>
    </source>
</evidence>